<comment type="caution">
    <text evidence="1">The sequence shown here is derived from an EMBL/GenBank/DDBJ whole genome shotgun (WGS) entry which is preliminary data.</text>
</comment>
<gene>
    <name evidence="1" type="ORF">DESHY_20114</name>
</gene>
<protein>
    <submittedName>
        <fullName evidence="1">Uncharacterized protein</fullName>
    </submittedName>
</protein>
<proteinExistence type="predicted"/>
<evidence type="ECO:0000313" key="1">
    <source>
        <dbReference type="EMBL" id="CCO08245.1"/>
    </source>
</evidence>
<accession>K8DZ89</accession>
<name>K8DZ89_9FIRM</name>
<dbReference type="RefSeq" id="WP_008411573.1">
    <property type="nucleotide sequence ID" value="NZ_CAOS01000009.1"/>
</dbReference>
<dbReference type="Proteomes" id="UP000009315">
    <property type="component" value="Unassembled WGS sequence"/>
</dbReference>
<organism evidence="1 2">
    <name type="scientific">Desulforamulus hydrothermalis Lam5 = DSM 18033</name>
    <dbReference type="NCBI Taxonomy" id="1121428"/>
    <lineage>
        <taxon>Bacteria</taxon>
        <taxon>Bacillati</taxon>
        <taxon>Bacillota</taxon>
        <taxon>Clostridia</taxon>
        <taxon>Eubacteriales</taxon>
        <taxon>Peptococcaceae</taxon>
        <taxon>Desulforamulus</taxon>
    </lineage>
</organism>
<evidence type="ECO:0000313" key="2">
    <source>
        <dbReference type="Proteomes" id="UP000009315"/>
    </source>
</evidence>
<sequence>MPELVTCWKQYGLIPCSATDPNYDSAVTRISDERLIYNLMYEGRKSAWKKLRKEAEKRGIQRPFEVRMKDGSSEVLMAQSKQSAKKLARELGYEVLEIIDKWEPRW</sequence>
<dbReference type="EMBL" id="CAOS01000009">
    <property type="protein sequence ID" value="CCO08245.1"/>
    <property type="molecule type" value="Genomic_DNA"/>
</dbReference>
<keyword evidence="2" id="KW-1185">Reference proteome</keyword>
<reference evidence="1 2" key="1">
    <citation type="journal article" date="2013" name="Genome Announc.">
        <title>Genome Sequence of the Sulfate-Reducing Bacterium Desulfotomaculum hydrothermale Lam5(T).</title>
        <authorList>
            <person name="Amin O."/>
            <person name="Fardeau M.L."/>
            <person name="Valette O."/>
            <person name="Hirschler-Rea A."/>
            <person name="Barbe V."/>
            <person name="Medigue C."/>
            <person name="Vacherie B."/>
            <person name="Ollivier B."/>
            <person name="Bertin P.N."/>
            <person name="Dolla A."/>
        </authorList>
    </citation>
    <scope>NUCLEOTIDE SEQUENCE [LARGE SCALE GENOMIC DNA]</scope>
    <source>
        <strain evidence="2">Lam5 / DSM 18033</strain>
    </source>
</reference>
<dbReference type="AlphaFoldDB" id="K8DZ89"/>